<keyword evidence="8" id="KW-1185">Reference proteome</keyword>
<keyword evidence="1" id="KW-0479">Metal-binding</keyword>
<dbReference type="PROSITE" id="PS50966">
    <property type="entry name" value="ZF_SWIM"/>
    <property type="match status" value="1"/>
</dbReference>
<dbReference type="SMART" id="SM00575">
    <property type="entry name" value="ZnF_PMZ"/>
    <property type="match status" value="1"/>
</dbReference>
<dbReference type="PANTHER" id="PTHR31973:SF187">
    <property type="entry name" value="MUTATOR TRANSPOSASE MUDRA PROTEIN"/>
    <property type="match status" value="1"/>
</dbReference>
<evidence type="ECO:0000256" key="1">
    <source>
        <dbReference type="ARBA" id="ARBA00022723"/>
    </source>
</evidence>
<evidence type="ECO:0000259" key="6">
    <source>
        <dbReference type="PROSITE" id="PS50966"/>
    </source>
</evidence>
<feature type="compositionally biased region" description="Polar residues" evidence="5">
    <location>
        <begin position="281"/>
        <end position="313"/>
    </location>
</feature>
<gene>
    <name evidence="7" type="ORF">LSAT_V11C700376270</name>
</gene>
<accession>A0A9R1UZP4</accession>
<feature type="compositionally biased region" description="Basic residues" evidence="5">
    <location>
        <begin position="267"/>
        <end position="276"/>
    </location>
</feature>
<protein>
    <recommendedName>
        <fullName evidence="6">SWIM-type domain-containing protein</fullName>
    </recommendedName>
</protein>
<dbReference type="AlphaFoldDB" id="A0A9R1UZP4"/>
<evidence type="ECO:0000256" key="3">
    <source>
        <dbReference type="ARBA" id="ARBA00022833"/>
    </source>
</evidence>
<keyword evidence="3" id="KW-0862">Zinc</keyword>
<organism evidence="7 8">
    <name type="scientific">Lactuca sativa</name>
    <name type="common">Garden lettuce</name>
    <dbReference type="NCBI Taxonomy" id="4236"/>
    <lineage>
        <taxon>Eukaryota</taxon>
        <taxon>Viridiplantae</taxon>
        <taxon>Streptophyta</taxon>
        <taxon>Embryophyta</taxon>
        <taxon>Tracheophyta</taxon>
        <taxon>Spermatophyta</taxon>
        <taxon>Magnoliopsida</taxon>
        <taxon>eudicotyledons</taxon>
        <taxon>Gunneridae</taxon>
        <taxon>Pentapetalae</taxon>
        <taxon>asterids</taxon>
        <taxon>campanulids</taxon>
        <taxon>Asterales</taxon>
        <taxon>Asteraceae</taxon>
        <taxon>Cichorioideae</taxon>
        <taxon>Cichorieae</taxon>
        <taxon>Lactucinae</taxon>
        <taxon>Lactuca</taxon>
    </lineage>
</organism>
<evidence type="ECO:0000256" key="4">
    <source>
        <dbReference type="PROSITE-ProRule" id="PRU00325"/>
    </source>
</evidence>
<dbReference type="EMBL" id="NBSK02000007">
    <property type="protein sequence ID" value="KAJ0195723.1"/>
    <property type="molecule type" value="Genomic_DNA"/>
</dbReference>
<keyword evidence="2 4" id="KW-0863">Zinc-finger</keyword>
<evidence type="ECO:0000313" key="7">
    <source>
        <dbReference type="EMBL" id="KAJ0195723.1"/>
    </source>
</evidence>
<evidence type="ECO:0000256" key="2">
    <source>
        <dbReference type="ARBA" id="ARBA00022771"/>
    </source>
</evidence>
<dbReference type="PANTHER" id="PTHR31973">
    <property type="entry name" value="POLYPROTEIN, PUTATIVE-RELATED"/>
    <property type="match status" value="1"/>
</dbReference>
<comment type="caution">
    <text evidence="7">The sequence shown here is derived from an EMBL/GenBank/DDBJ whole genome shotgun (WGS) entry which is preliminary data.</text>
</comment>
<feature type="compositionally biased region" description="Basic residues" evidence="5">
    <location>
        <begin position="315"/>
        <end position="332"/>
    </location>
</feature>
<dbReference type="GO" id="GO:0008270">
    <property type="term" value="F:zinc ion binding"/>
    <property type="evidence" value="ECO:0007669"/>
    <property type="project" value="UniProtKB-KW"/>
</dbReference>
<dbReference type="Pfam" id="PF04434">
    <property type="entry name" value="SWIM"/>
    <property type="match status" value="1"/>
</dbReference>
<feature type="region of interest" description="Disordered" evidence="5">
    <location>
        <begin position="201"/>
        <end position="233"/>
    </location>
</feature>
<proteinExistence type="predicted"/>
<dbReference type="Proteomes" id="UP000235145">
    <property type="component" value="Unassembled WGS sequence"/>
</dbReference>
<dbReference type="InterPro" id="IPR007527">
    <property type="entry name" value="Znf_SWIM"/>
</dbReference>
<name>A0A9R1UZP4_LACSA</name>
<feature type="domain" description="SWIM-type" evidence="6">
    <location>
        <begin position="127"/>
        <end position="159"/>
    </location>
</feature>
<evidence type="ECO:0000256" key="5">
    <source>
        <dbReference type="SAM" id="MobiDB-lite"/>
    </source>
</evidence>
<feature type="region of interest" description="Disordered" evidence="5">
    <location>
        <begin position="254"/>
        <end position="332"/>
    </location>
</feature>
<dbReference type="InterPro" id="IPR006564">
    <property type="entry name" value="Znf_PMZ"/>
</dbReference>
<sequence>MVILKINKIKYFPFAYEYLMSKQPETWCRAYFGSGYACEAVENGISECFNSIILDARKKPLITMLEEIWIYIMDRFAYMNEESEKWNSNVCPKFLEKMNRFGKNMRLWGIIHSQGHVFEARRGCDSYRVDLDDMTCSCRLWDLAAIPCVHANATINFIHQTPDAYINAYFSKEKFRQLHLANIELVNGSNLWAQTEYIKPLPPMSRRMPGRPATKRKRHASEKDNKFSTTNMKVARTTRCGNCLEYGHNKRTCKNERKQYVPPPPKKTGRPRKHPIPHVSVPNQSLNERMRENNTTNPGQPNVSSQPSCSNIVRRSPRKHNTLRMSPRKHQQ</sequence>
<evidence type="ECO:0000313" key="8">
    <source>
        <dbReference type="Proteomes" id="UP000235145"/>
    </source>
</evidence>
<reference evidence="7 8" key="1">
    <citation type="journal article" date="2017" name="Nat. Commun.">
        <title>Genome assembly with in vitro proximity ligation data and whole-genome triplication in lettuce.</title>
        <authorList>
            <person name="Reyes-Chin-Wo S."/>
            <person name="Wang Z."/>
            <person name="Yang X."/>
            <person name="Kozik A."/>
            <person name="Arikit S."/>
            <person name="Song C."/>
            <person name="Xia L."/>
            <person name="Froenicke L."/>
            <person name="Lavelle D.O."/>
            <person name="Truco M.J."/>
            <person name="Xia R."/>
            <person name="Zhu S."/>
            <person name="Xu C."/>
            <person name="Xu H."/>
            <person name="Xu X."/>
            <person name="Cox K."/>
            <person name="Korf I."/>
            <person name="Meyers B.C."/>
            <person name="Michelmore R.W."/>
        </authorList>
    </citation>
    <scope>NUCLEOTIDE SEQUENCE [LARGE SCALE GENOMIC DNA]</scope>
    <source>
        <strain evidence="8">cv. Salinas</strain>
        <tissue evidence="7">Seedlings</tissue>
    </source>
</reference>